<proteinExistence type="predicted"/>
<accession>X1LC84</accession>
<organism evidence="1">
    <name type="scientific">marine sediment metagenome</name>
    <dbReference type="NCBI Taxonomy" id="412755"/>
    <lineage>
        <taxon>unclassified sequences</taxon>
        <taxon>metagenomes</taxon>
        <taxon>ecological metagenomes</taxon>
    </lineage>
</organism>
<dbReference type="AlphaFoldDB" id="X1LC84"/>
<name>X1LC84_9ZZZZ</name>
<gene>
    <name evidence="1" type="ORF">S06H3_06259</name>
</gene>
<comment type="caution">
    <text evidence="1">The sequence shown here is derived from an EMBL/GenBank/DDBJ whole genome shotgun (WGS) entry which is preliminary data.</text>
</comment>
<sequence>MSQSLKIFLIALLGGMPLFAQYSFDFTCLDDTTKYITDTTTLVQFYFRLENTGTLPDSLLQYQMLSL</sequence>
<reference evidence="1" key="1">
    <citation type="journal article" date="2014" name="Front. Microbiol.">
        <title>High frequency of phylogenetically diverse reductive dehalogenase-homologous genes in deep subseafloor sedimentary metagenomes.</title>
        <authorList>
            <person name="Kawai M."/>
            <person name="Futagami T."/>
            <person name="Toyoda A."/>
            <person name="Takaki Y."/>
            <person name="Nishi S."/>
            <person name="Hori S."/>
            <person name="Arai W."/>
            <person name="Tsubouchi T."/>
            <person name="Morono Y."/>
            <person name="Uchiyama I."/>
            <person name="Ito T."/>
            <person name="Fujiyama A."/>
            <person name="Inagaki F."/>
            <person name="Takami H."/>
        </authorList>
    </citation>
    <scope>NUCLEOTIDE SEQUENCE</scope>
    <source>
        <strain evidence="1">Expedition CK06-06</strain>
    </source>
</reference>
<evidence type="ECO:0000313" key="1">
    <source>
        <dbReference type="EMBL" id="GAH91758.1"/>
    </source>
</evidence>
<dbReference type="EMBL" id="BARV01002419">
    <property type="protein sequence ID" value="GAH91758.1"/>
    <property type="molecule type" value="Genomic_DNA"/>
</dbReference>
<protein>
    <submittedName>
        <fullName evidence="1">Uncharacterized protein</fullName>
    </submittedName>
</protein>